<dbReference type="InterPro" id="IPR019826">
    <property type="entry name" value="Carboxylesterase_B_AS"/>
</dbReference>
<dbReference type="EMBL" id="SPVH01000001">
    <property type="protein sequence ID" value="TFW15351.1"/>
    <property type="molecule type" value="Genomic_DNA"/>
</dbReference>
<reference evidence="5 6" key="1">
    <citation type="submission" date="2019-03" db="EMBL/GenBank/DDBJ databases">
        <title>Draft genome of Brevundimonas sp. a heavy metal resistant soil bacteria.</title>
        <authorList>
            <person name="Soto J."/>
        </authorList>
    </citation>
    <scope>NUCLEOTIDE SEQUENCE [LARGE SCALE GENOMIC DNA]</scope>
    <source>
        <strain evidence="5 6">B-10</strain>
    </source>
</reference>
<evidence type="ECO:0000313" key="6">
    <source>
        <dbReference type="Proteomes" id="UP000298216"/>
    </source>
</evidence>
<dbReference type="PANTHER" id="PTHR11559">
    <property type="entry name" value="CARBOXYLESTERASE"/>
    <property type="match status" value="1"/>
</dbReference>
<protein>
    <recommendedName>
        <fullName evidence="3">Carboxylic ester hydrolase</fullName>
        <ecNumber evidence="3">3.1.1.-</ecNumber>
    </recommendedName>
</protein>
<evidence type="ECO:0000256" key="2">
    <source>
        <dbReference type="ARBA" id="ARBA00022801"/>
    </source>
</evidence>
<dbReference type="PROSITE" id="PS00122">
    <property type="entry name" value="CARBOXYLESTERASE_B_1"/>
    <property type="match status" value="1"/>
</dbReference>
<dbReference type="InterPro" id="IPR019819">
    <property type="entry name" value="Carboxylesterase_B_CS"/>
</dbReference>
<accession>A0A4Y9S4D2</accession>
<keyword evidence="6" id="KW-1185">Reference proteome</keyword>
<dbReference type="GO" id="GO:0016787">
    <property type="term" value="F:hydrolase activity"/>
    <property type="evidence" value="ECO:0007669"/>
    <property type="project" value="UniProtKB-KW"/>
</dbReference>
<dbReference type="SUPFAM" id="SSF53474">
    <property type="entry name" value="alpha/beta-Hydrolases"/>
    <property type="match status" value="1"/>
</dbReference>
<dbReference type="Gene3D" id="3.40.50.1820">
    <property type="entry name" value="alpha/beta hydrolase"/>
    <property type="match status" value="1"/>
</dbReference>
<feature type="domain" description="Carboxylesterase type B" evidence="4">
    <location>
        <begin position="17"/>
        <end position="337"/>
    </location>
</feature>
<feature type="domain" description="Carboxylesterase type B" evidence="4">
    <location>
        <begin position="373"/>
        <end position="486"/>
    </location>
</feature>
<dbReference type="OrthoDB" id="9775851at2"/>
<comment type="similarity">
    <text evidence="1 3">Belongs to the type-B carboxylesterase/lipase family.</text>
</comment>
<organism evidence="5 6">
    <name type="scientific">Brevundimonas intermedia</name>
    <dbReference type="NCBI Taxonomy" id="74315"/>
    <lineage>
        <taxon>Bacteria</taxon>
        <taxon>Pseudomonadati</taxon>
        <taxon>Pseudomonadota</taxon>
        <taxon>Alphaproteobacteria</taxon>
        <taxon>Caulobacterales</taxon>
        <taxon>Caulobacteraceae</taxon>
        <taxon>Brevundimonas</taxon>
    </lineage>
</organism>
<name>A0A4Y9S4D2_9CAUL</name>
<evidence type="ECO:0000259" key="4">
    <source>
        <dbReference type="Pfam" id="PF00135"/>
    </source>
</evidence>
<dbReference type="Proteomes" id="UP000298216">
    <property type="component" value="Unassembled WGS sequence"/>
</dbReference>
<dbReference type="PROSITE" id="PS00941">
    <property type="entry name" value="CARBOXYLESTERASE_B_2"/>
    <property type="match status" value="1"/>
</dbReference>
<dbReference type="InterPro" id="IPR029058">
    <property type="entry name" value="AB_hydrolase_fold"/>
</dbReference>
<evidence type="ECO:0000256" key="3">
    <source>
        <dbReference type="RuleBase" id="RU361235"/>
    </source>
</evidence>
<evidence type="ECO:0000256" key="1">
    <source>
        <dbReference type="ARBA" id="ARBA00005964"/>
    </source>
</evidence>
<dbReference type="Pfam" id="PF00135">
    <property type="entry name" value="COesterase"/>
    <property type="match status" value="2"/>
</dbReference>
<proteinExistence type="inferred from homology"/>
<dbReference type="EC" id="3.1.1.-" evidence="3"/>
<gene>
    <name evidence="5" type="ORF">EGY25_00705</name>
</gene>
<keyword evidence="2 3" id="KW-0378">Hydrolase</keyword>
<evidence type="ECO:0000313" key="5">
    <source>
        <dbReference type="EMBL" id="TFW15351.1"/>
    </source>
</evidence>
<sequence>MLAGAAGQAQAQTQAGPVATTTTGQVAGVTADGVTAWKGIPFAQPPVGPLRWRAPQPPRAWSGVRPATDYSNDCMQIPFAADAAPLGTPPAEDCLYLNVWKPADAPADAKLPVVVWIYGGGWVNGGASPTVYSGAPMAKEGVVFASFNYRLGRFGFFAHPALTAENADDGHLGNYGYMDQIAALKWIQANIAAFGGDPDNITIMGESAGGGSVLNLMTTPLAEGLFDRAISMSAPARMDSSLKPLHAEGKPDAEDDGQGFAEWAGVTGDDAQALAALRALPAEKIVEGTGMATRPVAPASGPMIDGKIMVGADSVFRAQQQARVPLMIGGVTADIGWGPPLPRDEMLARFPDPEAARAAYGDITPDEAFRYSIYMDSFMIEPARFIAQEQTKAGAPVWHYRYGYVADTMRSEWPAVPHATEIPFFLQTIDARYPDKVTPADREASKLIASYIVNFARAGDPNGAGLPRWPVFDAQSQPVMRFNNDGVEGGPDPWRARLDVTQAAAEAARK</sequence>
<dbReference type="AlphaFoldDB" id="A0A4Y9S4D2"/>
<comment type="caution">
    <text evidence="5">The sequence shown here is derived from an EMBL/GenBank/DDBJ whole genome shotgun (WGS) entry which is preliminary data.</text>
</comment>
<dbReference type="InterPro" id="IPR050309">
    <property type="entry name" value="Type-B_Carboxylest/Lipase"/>
</dbReference>
<dbReference type="InterPro" id="IPR002018">
    <property type="entry name" value="CarbesteraseB"/>
</dbReference>